<feature type="non-terminal residue" evidence="2">
    <location>
        <position position="130"/>
    </location>
</feature>
<evidence type="ECO:0000313" key="3">
    <source>
        <dbReference type="Proteomes" id="UP000601435"/>
    </source>
</evidence>
<proteinExistence type="predicted"/>
<evidence type="ECO:0000313" key="2">
    <source>
        <dbReference type="EMBL" id="CAE7586887.1"/>
    </source>
</evidence>
<keyword evidence="3" id="KW-1185">Reference proteome</keyword>
<gene>
    <name evidence="2" type="primary">Otud3</name>
    <name evidence="2" type="ORF">SNEC2469_LOCUS16967</name>
</gene>
<dbReference type="OrthoDB" id="415023at2759"/>
<dbReference type="Proteomes" id="UP000601435">
    <property type="component" value="Unassembled WGS sequence"/>
</dbReference>
<sequence length="130" mass="14063">MEFSPADARCLQLSYHDGEHYNSVRFEWDLCPGKPVSFLSLQQLKMKDSDVVALLEEVKYSLPPNHSFEEATLRSTLLQSKYDAGAAVELLLNKLAGVTEPQSAPVESKDVAAAAPEQGPSDASPAAATQ</sequence>
<reference evidence="2" key="1">
    <citation type="submission" date="2021-02" db="EMBL/GenBank/DDBJ databases">
        <authorList>
            <person name="Dougan E. K."/>
            <person name="Rhodes N."/>
            <person name="Thang M."/>
            <person name="Chan C."/>
        </authorList>
    </citation>
    <scope>NUCLEOTIDE SEQUENCE</scope>
</reference>
<dbReference type="EMBL" id="CAJNJA010027817">
    <property type="protein sequence ID" value="CAE7586887.1"/>
    <property type="molecule type" value="Genomic_DNA"/>
</dbReference>
<accession>A0A812UMD5</accession>
<evidence type="ECO:0000256" key="1">
    <source>
        <dbReference type="SAM" id="MobiDB-lite"/>
    </source>
</evidence>
<comment type="caution">
    <text evidence="2">The sequence shown here is derived from an EMBL/GenBank/DDBJ whole genome shotgun (WGS) entry which is preliminary data.</text>
</comment>
<name>A0A812UMD5_9DINO</name>
<organism evidence="2 3">
    <name type="scientific">Symbiodinium necroappetens</name>
    <dbReference type="NCBI Taxonomy" id="1628268"/>
    <lineage>
        <taxon>Eukaryota</taxon>
        <taxon>Sar</taxon>
        <taxon>Alveolata</taxon>
        <taxon>Dinophyceae</taxon>
        <taxon>Suessiales</taxon>
        <taxon>Symbiodiniaceae</taxon>
        <taxon>Symbiodinium</taxon>
    </lineage>
</organism>
<feature type="region of interest" description="Disordered" evidence="1">
    <location>
        <begin position="101"/>
        <end position="130"/>
    </location>
</feature>
<dbReference type="AlphaFoldDB" id="A0A812UMD5"/>
<protein>
    <submittedName>
        <fullName evidence="2">Otud3 protein</fullName>
    </submittedName>
</protein>